<dbReference type="AlphaFoldDB" id="A0A840UT98"/>
<accession>A0A840UT98</accession>
<keyword evidence="2" id="KW-1185">Reference proteome</keyword>
<reference evidence="1 2" key="1">
    <citation type="submission" date="2020-08" db="EMBL/GenBank/DDBJ databases">
        <title>Genomic Encyclopedia of Type Strains, Phase IV (KMG-IV): sequencing the most valuable type-strain genomes for metagenomic binning, comparative biology and taxonomic classification.</title>
        <authorList>
            <person name="Goeker M."/>
        </authorList>
    </citation>
    <scope>NUCLEOTIDE SEQUENCE [LARGE SCALE GENOMIC DNA]</scope>
    <source>
        <strain evidence="1 2">DSM 28570</strain>
    </source>
</reference>
<gene>
    <name evidence="1" type="ORF">HNQ81_002636</name>
</gene>
<name>A0A840UT98_9BACT</name>
<sequence length="27" mass="3221">MQDDHCSCSDNGRNRPFDVLKQLRKEQ</sequence>
<dbReference type="EMBL" id="JACHEO010000016">
    <property type="protein sequence ID" value="MBB5348895.1"/>
    <property type="molecule type" value="Genomic_DNA"/>
</dbReference>
<comment type="caution">
    <text evidence="1">The sequence shown here is derived from an EMBL/GenBank/DDBJ whole genome shotgun (WGS) entry which is preliminary data.</text>
</comment>
<dbReference type="Proteomes" id="UP000539642">
    <property type="component" value="Unassembled WGS sequence"/>
</dbReference>
<protein>
    <submittedName>
        <fullName evidence="1">Uncharacterized protein</fullName>
    </submittedName>
</protein>
<evidence type="ECO:0000313" key="2">
    <source>
        <dbReference type="Proteomes" id="UP000539642"/>
    </source>
</evidence>
<organism evidence="1 2">
    <name type="scientific">Desulfoprunum benzoelyticum</name>
    <dbReference type="NCBI Taxonomy" id="1506996"/>
    <lineage>
        <taxon>Bacteria</taxon>
        <taxon>Pseudomonadati</taxon>
        <taxon>Thermodesulfobacteriota</taxon>
        <taxon>Desulfobulbia</taxon>
        <taxon>Desulfobulbales</taxon>
        <taxon>Desulfobulbaceae</taxon>
        <taxon>Desulfoprunum</taxon>
    </lineage>
</organism>
<evidence type="ECO:0000313" key="1">
    <source>
        <dbReference type="EMBL" id="MBB5348895.1"/>
    </source>
</evidence>
<proteinExistence type="predicted"/>